<name>A0A0L7LFB3_OPEBR</name>
<dbReference type="PANTHER" id="PTHR11596">
    <property type="entry name" value="ALKALINE PHOSPHATASE"/>
    <property type="match status" value="1"/>
</dbReference>
<keyword evidence="7 9" id="KW-0460">Magnesium</keyword>
<dbReference type="GO" id="GO:0046872">
    <property type="term" value="F:metal ion binding"/>
    <property type="evidence" value="ECO:0007669"/>
    <property type="project" value="UniProtKB-KW"/>
</dbReference>
<evidence type="ECO:0000313" key="13">
    <source>
        <dbReference type="Proteomes" id="UP000037510"/>
    </source>
</evidence>
<evidence type="ECO:0000256" key="11">
    <source>
        <dbReference type="RuleBase" id="RU003947"/>
    </source>
</evidence>
<sequence>TYCVNSNVADSACSATAYLSGVKANKGTVGVGAGVSRGDCEAQRRGDHSVTGLMDWAQREGKGTAASYAHSAERTWEADTDMNKVGLKCTDIATQLVNGRVGSNIDGHYGYRSDGVDLIHQWLQKKKSLGGNPYYAYNRKDLLNLDVNKYTSVLGLFSPDHMPYHLEAGEDDPTLAEMTVKAIHMLSKNKEGFFLFVEALDETAELAKAVEAALRLVDPVNTLVVVTNPRRLTLSICMIED</sequence>
<organism evidence="12 13">
    <name type="scientific">Operophtera brumata</name>
    <name type="common">Winter moth</name>
    <name type="synonym">Phalaena brumata</name>
    <dbReference type="NCBI Taxonomy" id="104452"/>
    <lineage>
        <taxon>Eukaryota</taxon>
        <taxon>Metazoa</taxon>
        <taxon>Ecdysozoa</taxon>
        <taxon>Arthropoda</taxon>
        <taxon>Hexapoda</taxon>
        <taxon>Insecta</taxon>
        <taxon>Pterygota</taxon>
        <taxon>Neoptera</taxon>
        <taxon>Endopterygota</taxon>
        <taxon>Lepidoptera</taxon>
        <taxon>Glossata</taxon>
        <taxon>Ditrysia</taxon>
        <taxon>Geometroidea</taxon>
        <taxon>Geometridae</taxon>
        <taxon>Larentiinae</taxon>
        <taxon>Operophtera</taxon>
    </lineage>
</organism>
<dbReference type="EC" id="3.1.3.1" evidence="3 11"/>
<comment type="catalytic activity">
    <reaction evidence="11">
        <text>a phosphate monoester + H2O = an alcohol + phosphate</text>
        <dbReference type="Rhea" id="RHEA:15017"/>
        <dbReference type="ChEBI" id="CHEBI:15377"/>
        <dbReference type="ChEBI" id="CHEBI:30879"/>
        <dbReference type="ChEBI" id="CHEBI:43474"/>
        <dbReference type="ChEBI" id="CHEBI:67140"/>
        <dbReference type="EC" id="3.1.3.1"/>
    </reaction>
</comment>
<evidence type="ECO:0000256" key="5">
    <source>
        <dbReference type="ARBA" id="ARBA00022801"/>
    </source>
</evidence>
<evidence type="ECO:0000313" key="12">
    <source>
        <dbReference type="EMBL" id="KOB74223.1"/>
    </source>
</evidence>
<evidence type="ECO:0000256" key="6">
    <source>
        <dbReference type="ARBA" id="ARBA00022833"/>
    </source>
</evidence>
<dbReference type="EMBL" id="JTDY01001316">
    <property type="protein sequence ID" value="KOB74223.1"/>
    <property type="molecule type" value="Genomic_DNA"/>
</dbReference>
<dbReference type="SMART" id="SM00098">
    <property type="entry name" value="alkPPc"/>
    <property type="match status" value="1"/>
</dbReference>
<evidence type="ECO:0000256" key="4">
    <source>
        <dbReference type="ARBA" id="ARBA00022723"/>
    </source>
</evidence>
<dbReference type="STRING" id="104452.A0A0L7LFB3"/>
<keyword evidence="13" id="KW-1185">Reference proteome</keyword>
<protein>
    <recommendedName>
        <fullName evidence="3 11">Alkaline phosphatase</fullName>
        <ecNumber evidence="3 11">3.1.3.1</ecNumber>
    </recommendedName>
</protein>
<proteinExistence type="inferred from homology"/>
<evidence type="ECO:0000256" key="9">
    <source>
        <dbReference type="PIRSR" id="PIRSR601952-2"/>
    </source>
</evidence>
<evidence type="ECO:0000256" key="1">
    <source>
        <dbReference type="ARBA" id="ARBA00001947"/>
    </source>
</evidence>
<keyword evidence="6 11" id="KW-0862">Zinc</keyword>
<feature type="active site" description="Phosphoserine intermediate" evidence="8">
    <location>
        <position position="11"/>
    </location>
</feature>
<dbReference type="InterPro" id="IPR017850">
    <property type="entry name" value="Alkaline_phosphatase_core_sf"/>
</dbReference>
<dbReference type="PANTHER" id="PTHR11596:SF91">
    <property type="entry name" value="ALKALINE PHOSPHATASE-RELATED"/>
    <property type="match status" value="1"/>
</dbReference>
<dbReference type="AlphaFoldDB" id="A0A0L7LFB3"/>
<evidence type="ECO:0000256" key="10">
    <source>
        <dbReference type="RuleBase" id="RU003946"/>
    </source>
</evidence>
<comment type="cofactor">
    <cofactor evidence="9">
        <name>Mg(2+)</name>
        <dbReference type="ChEBI" id="CHEBI:18420"/>
    </cofactor>
    <text evidence="9">Binds 1 Mg(2+) ion.</text>
</comment>
<dbReference type="PROSITE" id="PS00123">
    <property type="entry name" value="ALKALINE_PHOSPHATASE"/>
    <property type="match status" value="1"/>
</dbReference>
<comment type="cofactor">
    <cofactor evidence="1">
        <name>Zn(2+)</name>
        <dbReference type="ChEBI" id="CHEBI:29105"/>
    </cofactor>
</comment>
<evidence type="ECO:0000256" key="8">
    <source>
        <dbReference type="PIRSR" id="PIRSR601952-1"/>
    </source>
</evidence>
<dbReference type="Gene3D" id="3.40.720.10">
    <property type="entry name" value="Alkaline Phosphatase, subunit A"/>
    <property type="match status" value="1"/>
</dbReference>
<dbReference type="Pfam" id="PF00245">
    <property type="entry name" value="Alk_phosphatase"/>
    <property type="match status" value="1"/>
</dbReference>
<evidence type="ECO:0000256" key="7">
    <source>
        <dbReference type="ARBA" id="ARBA00022842"/>
    </source>
</evidence>
<accession>A0A0L7LFB3</accession>
<feature type="non-terminal residue" evidence="12">
    <location>
        <position position="1"/>
    </location>
</feature>
<dbReference type="PRINTS" id="PR00113">
    <property type="entry name" value="ALKPHPHTASE"/>
</dbReference>
<dbReference type="InterPro" id="IPR001952">
    <property type="entry name" value="Alkaline_phosphatase"/>
</dbReference>
<keyword evidence="4 9" id="KW-0479">Metal-binding</keyword>
<keyword evidence="5 11" id="KW-0378">Hydrolase</keyword>
<feature type="binding site" evidence="9">
    <location>
        <position position="198"/>
    </location>
    <ligand>
        <name>Mg(2+)</name>
        <dbReference type="ChEBI" id="CHEBI:18420"/>
    </ligand>
</feature>
<comment type="similarity">
    <text evidence="2 10">Belongs to the alkaline phosphatase family.</text>
</comment>
<dbReference type="SUPFAM" id="SSF53649">
    <property type="entry name" value="Alkaline phosphatase-like"/>
    <property type="match status" value="1"/>
</dbReference>
<reference evidence="12 13" key="1">
    <citation type="journal article" date="2015" name="Genome Biol. Evol.">
        <title>The genome of winter moth (Operophtera brumata) provides a genomic perspective on sexual dimorphism and phenology.</title>
        <authorList>
            <person name="Derks M.F."/>
            <person name="Smit S."/>
            <person name="Salis L."/>
            <person name="Schijlen E."/>
            <person name="Bossers A."/>
            <person name="Mateman C."/>
            <person name="Pijl A.S."/>
            <person name="de Ridder D."/>
            <person name="Groenen M.A."/>
            <person name="Visser M.E."/>
            <person name="Megens H.J."/>
        </authorList>
    </citation>
    <scope>NUCLEOTIDE SEQUENCE [LARGE SCALE GENOMIC DNA]</scope>
    <source>
        <strain evidence="12">WM2013NL</strain>
        <tissue evidence="12">Head and thorax</tissue>
    </source>
</reference>
<dbReference type="InterPro" id="IPR018299">
    <property type="entry name" value="Alkaline_phosphatase_AS"/>
</dbReference>
<evidence type="ECO:0000256" key="3">
    <source>
        <dbReference type="ARBA" id="ARBA00012647"/>
    </source>
</evidence>
<dbReference type="GO" id="GO:0004035">
    <property type="term" value="F:alkaline phosphatase activity"/>
    <property type="evidence" value="ECO:0007669"/>
    <property type="project" value="UniProtKB-EC"/>
</dbReference>
<dbReference type="Proteomes" id="UP000037510">
    <property type="component" value="Unassembled WGS sequence"/>
</dbReference>
<gene>
    <name evidence="12" type="ORF">OBRU01_09906</name>
</gene>
<comment type="caution">
    <text evidence="12">The sequence shown here is derived from an EMBL/GenBank/DDBJ whole genome shotgun (WGS) entry which is preliminary data.</text>
</comment>
<evidence type="ECO:0000256" key="2">
    <source>
        <dbReference type="ARBA" id="ARBA00005984"/>
    </source>
</evidence>